<keyword evidence="11" id="KW-1185">Reference proteome</keyword>
<reference evidence="10 11" key="1">
    <citation type="submission" date="2024-03" db="EMBL/GenBank/DDBJ databases">
        <title>The genome assembly and annotation of the cricket Gryllus longicercus Weissman &amp; Gray.</title>
        <authorList>
            <person name="Szrajer S."/>
            <person name="Gray D."/>
            <person name="Ylla G."/>
        </authorList>
    </citation>
    <scope>NUCLEOTIDE SEQUENCE [LARGE SCALE GENOMIC DNA]</scope>
    <source>
        <strain evidence="10">DAG 2021-001</strain>
        <tissue evidence="10">Whole body minus gut</tissue>
    </source>
</reference>
<dbReference type="Gene3D" id="1.10.530.10">
    <property type="match status" value="1"/>
</dbReference>
<dbReference type="GO" id="GO:0003796">
    <property type="term" value="F:lysozyme activity"/>
    <property type="evidence" value="ECO:0007669"/>
    <property type="project" value="UniProtKB-EC"/>
</dbReference>
<dbReference type="EMBL" id="JAZDUA010000084">
    <property type="protein sequence ID" value="KAK7868956.1"/>
    <property type="molecule type" value="Genomic_DNA"/>
</dbReference>
<evidence type="ECO:0000256" key="5">
    <source>
        <dbReference type="ARBA" id="ARBA00022801"/>
    </source>
</evidence>
<feature type="chain" id="PRO_5042822174" description="lysozyme" evidence="9">
    <location>
        <begin position="33"/>
        <end position="181"/>
    </location>
</feature>
<keyword evidence="3" id="KW-0929">Antimicrobial</keyword>
<evidence type="ECO:0000313" key="11">
    <source>
        <dbReference type="Proteomes" id="UP001378592"/>
    </source>
</evidence>
<evidence type="ECO:0000256" key="9">
    <source>
        <dbReference type="SAM" id="SignalP"/>
    </source>
</evidence>
<dbReference type="GO" id="GO:0042742">
    <property type="term" value="P:defense response to bacterium"/>
    <property type="evidence" value="ECO:0007669"/>
    <property type="project" value="UniProtKB-KW"/>
</dbReference>
<feature type="disulfide bond" evidence="8">
    <location>
        <begin position="51"/>
        <end position="57"/>
    </location>
</feature>
<dbReference type="Proteomes" id="UP001378592">
    <property type="component" value="Unassembled WGS sequence"/>
</dbReference>
<evidence type="ECO:0000256" key="2">
    <source>
        <dbReference type="ARBA" id="ARBA00012732"/>
    </source>
</evidence>
<keyword evidence="5" id="KW-0378">Hydrolase</keyword>
<evidence type="ECO:0000256" key="1">
    <source>
        <dbReference type="ARBA" id="ARBA00000632"/>
    </source>
</evidence>
<dbReference type="AlphaFoldDB" id="A0AAN9VSP9"/>
<comment type="caution">
    <text evidence="10">The sequence shown here is derived from an EMBL/GenBank/DDBJ whole genome shotgun (WGS) entry which is preliminary data.</text>
</comment>
<feature type="signal peptide" evidence="9">
    <location>
        <begin position="1"/>
        <end position="32"/>
    </location>
</feature>
<dbReference type="FunFam" id="1.10.530.10:FF:000019">
    <property type="entry name" value="lysozyme"/>
    <property type="match status" value="1"/>
</dbReference>
<dbReference type="GO" id="GO:0031640">
    <property type="term" value="P:killing of cells of another organism"/>
    <property type="evidence" value="ECO:0007669"/>
    <property type="project" value="UniProtKB-KW"/>
</dbReference>
<dbReference type="PANTHER" id="PTHR11195">
    <property type="entry name" value="DESTABILASE-RELATED"/>
    <property type="match status" value="1"/>
</dbReference>
<dbReference type="InterPro" id="IPR008597">
    <property type="entry name" value="Invert_lysozyme"/>
</dbReference>
<evidence type="ECO:0000256" key="6">
    <source>
        <dbReference type="ARBA" id="ARBA00023157"/>
    </source>
</evidence>
<dbReference type="PANTHER" id="PTHR11195:SF13">
    <property type="entry name" value="INVERTEBRATE-TYPE LYSOZYME 2-RELATED"/>
    <property type="match status" value="1"/>
</dbReference>
<gene>
    <name evidence="10" type="ORF">R5R35_002589</name>
</gene>
<dbReference type="EC" id="3.2.1.17" evidence="2"/>
<name>A0AAN9VSP9_9ORTH</name>
<keyword evidence="9" id="KW-0732">Signal</keyword>
<dbReference type="PROSITE" id="PS00018">
    <property type="entry name" value="EF_HAND_1"/>
    <property type="match status" value="1"/>
</dbReference>
<dbReference type="InterPro" id="IPR018247">
    <property type="entry name" value="EF_Hand_1_Ca_BS"/>
</dbReference>
<protein>
    <recommendedName>
        <fullName evidence="2">lysozyme</fullName>
        <ecNumber evidence="2">3.2.1.17</ecNumber>
    </recommendedName>
</protein>
<organism evidence="10 11">
    <name type="scientific">Gryllus longicercus</name>
    <dbReference type="NCBI Taxonomy" id="2509291"/>
    <lineage>
        <taxon>Eukaryota</taxon>
        <taxon>Metazoa</taxon>
        <taxon>Ecdysozoa</taxon>
        <taxon>Arthropoda</taxon>
        <taxon>Hexapoda</taxon>
        <taxon>Insecta</taxon>
        <taxon>Pterygota</taxon>
        <taxon>Neoptera</taxon>
        <taxon>Polyneoptera</taxon>
        <taxon>Orthoptera</taxon>
        <taxon>Ensifera</taxon>
        <taxon>Gryllidea</taxon>
        <taxon>Grylloidea</taxon>
        <taxon>Gryllidae</taxon>
        <taxon>Gryllinae</taxon>
        <taxon>Gryllus</taxon>
    </lineage>
</organism>
<evidence type="ECO:0000256" key="4">
    <source>
        <dbReference type="ARBA" id="ARBA00022638"/>
    </source>
</evidence>
<dbReference type="PROSITE" id="PS51909">
    <property type="entry name" value="LYSOZYME_I"/>
    <property type="match status" value="1"/>
</dbReference>
<evidence type="ECO:0000256" key="3">
    <source>
        <dbReference type="ARBA" id="ARBA00022529"/>
    </source>
</evidence>
<comment type="catalytic activity">
    <reaction evidence="1">
        <text>Hydrolysis of (1-&gt;4)-beta-linkages between N-acetylmuramic acid and N-acetyl-D-glucosamine residues in a peptidoglycan and between N-acetyl-D-glucosamine residues in chitodextrins.</text>
        <dbReference type="EC" id="3.2.1.17"/>
    </reaction>
</comment>
<proteinExistence type="predicted"/>
<evidence type="ECO:0000256" key="7">
    <source>
        <dbReference type="ARBA" id="ARBA00023295"/>
    </source>
</evidence>
<feature type="disulfide bond" evidence="8">
    <location>
        <begin position="46"/>
        <end position="130"/>
    </location>
</feature>
<evidence type="ECO:0000256" key="8">
    <source>
        <dbReference type="PIRSR" id="PIRSR608597-3"/>
    </source>
</evidence>
<feature type="disulfide bond" evidence="8">
    <location>
        <begin position="63"/>
        <end position="68"/>
    </location>
</feature>
<keyword evidence="6 8" id="KW-1015">Disulfide bond</keyword>
<keyword evidence="4" id="KW-0081">Bacteriolytic enzyme</keyword>
<accession>A0AAN9VSP9</accession>
<keyword evidence="7" id="KW-0326">Glycosidase</keyword>
<sequence>MATSARADVLARQARQALVSVLILAAVVAAAAGEDQFKLPALHRTCLRCLCEASSGCDRDFGCQETYCGPFGVSRIYWHEAGRPVLPHDDPDRKEAYADCAQVYKCASLIVTQYMNKLAKDCNGDGRVNCDDFAMSHHNGGYSCHLPLNRTAAGQKYLERYLKCRGKDEDDDPLGLAVAAS</sequence>
<dbReference type="Pfam" id="PF05497">
    <property type="entry name" value="Destabilase"/>
    <property type="match status" value="1"/>
</dbReference>
<feature type="disulfide bond" evidence="8">
    <location>
        <begin position="100"/>
        <end position="106"/>
    </location>
</feature>
<evidence type="ECO:0000313" key="10">
    <source>
        <dbReference type="EMBL" id="KAK7868956.1"/>
    </source>
</evidence>
<dbReference type="CDD" id="cd16890">
    <property type="entry name" value="lyz_i"/>
    <property type="match status" value="1"/>
</dbReference>